<keyword evidence="6" id="KW-1185">Reference proteome</keyword>
<dbReference type="PROSITE" id="PS01117">
    <property type="entry name" value="HTH_MARR_1"/>
    <property type="match status" value="1"/>
</dbReference>
<feature type="domain" description="HTH marR-type" evidence="4">
    <location>
        <begin position="8"/>
        <end position="141"/>
    </location>
</feature>
<evidence type="ECO:0000256" key="1">
    <source>
        <dbReference type="ARBA" id="ARBA00023015"/>
    </source>
</evidence>
<dbReference type="EMBL" id="JBHRYC010000023">
    <property type="protein sequence ID" value="MFC3636274.1"/>
    <property type="molecule type" value="Genomic_DNA"/>
</dbReference>
<dbReference type="Pfam" id="PF01047">
    <property type="entry name" value="MarR"/>
    <property type="match status" value="1"/>
</dbReference>
<evidence type="ECO:0000259" key="4">
    <source>
        <dbReference type="PROSITE" id="PS50995"/>
    </source>
</evidence>
<dbReference type="Gene3D" id="1.10.10.10">
    <property type="entry name" value="Winged helix-like DNA-binding domain superfamily/Winged helix DNA-binding domain"/>
    <property type="match status" value="1"/>
</dbReference>
<evidence type="ECO:0000256" key="2">
    <source>
        <dbReference type="ARBA" id="ARBA00023125"/>
    </source>
</evidence>
<evidence type="ECO:0000256" key="3">
    <source>
        <dbReference type="ARBA" id="ARBA00023163"/>
    </source>
</evidence>
<comment type="caution">
    <text evidence="5">The sequence shown here is derived from an EMBL/GenBank/DDBJ whole genome shotgun (WGS) entry which is preliminary data.</text>
</comment>
<keyword evidence="3" id="KW-0804">Transcription</keyword>
<organism evidence="5 6">
    <name type="scientific">Camelimonas fluminis</name>
    <dbReference type="NCBI Taxonomy" id="1576911"/>
    <lineage>
        <taxon>Bacteria</taxon>
        <taxon>Pseudomonadati</taxon>
        <taxon>Pseudomonadota</taxon>
        <taxon>Alphaproteobacteria</taxon>
        <taxon>Hyphomicrobiales</taxon>
        <taxon>Chelatococcaceae</taxon>
        <taxon>Camelimonas</taxon>
    </lineage>
</organism>
<dbReference type="PANTHER" id="PTHR33164">
    <property type="entry name" value="TRANSCRIPTIONAL REGULATOR, MARR FAMILY"/>
    <property type="match status" value="1"/>
</dbReference>
<dbReference type="RefSeq" id="WP_191317624.1">
    <property type="nucleotide sequence ID" value="NZ_BNCG01000001.1"/>
</dbReference>
<dbReference type="InterPro" id="IPR023187">
    <property type="entry name" value="Tscrpt_reg_MarR-type_CS"/>
</dbReference>
<name>A0ABV7UCE4_9HYPH</name>
<dbReference type="PROSITE" id="PS50995">
    <property type="entry name" value="HTH_MARR_2"/>
    <property type="match status" value="1"/>
</dbReference>
<gene>
    <name evidence="5" type="ORF">ACFONL_02590</name>
</gene>
<dbReference type="InterPro" id="IPR039422">
    <property type="entry name" value="MarR/SlyA-like"/>
</dbReference>
<dbReference type="PRINTS" id="PR00598">
    <property type="entry name" value="HTHMARR"/>
</dbReference>
<dbReference type="SUPFAM" id="SSF46785">
    <property type="entry name" value="Winged helix' DNA-binding domain"/>
    <property type="match status" value="1"/>
</dbReference>
<sequence>MNRDDTLRRALTSQLLQSGRQWRRIAEAELKSLGLSEALAMPLIWVSRLGGGVRQITLAARIGIEGASLVRLLDQLADAGLIERRAHPEDRRANAIWLTADGEQLVGKIEKALNGARAATLDGMPASDLEATMRVLKAIEAAAASQSGAARDG</sequence>
<proteinExistence type="predicted"/>
<dbReference type="InterPro" id="IPR036390">
    <property type="entry name" value="WH_DNA-bd_sf"/>
</dbReference>
<dbReference type="Proteomes" id="UP001595704">
    <property type="component" value="Unassembled WGS sequence"/>
</dbReference>
<accession>A0ABV7UCE4</accession>
<dbReference type="InterPro" id="IPR000835">
    <property type="entry name" value="HTH_MarR-typ"/>
</dbReference>
<dbReference type="InterPro" id="IPR036388">
    <property type="entry name" value="WH-like_DNA-bd_sf"/>
</dbReference>
<dbReference type="PANTHER" id="PTHR33164:SF64">
    <property type="entry name" value="TRANSCRIPTIONAL REGULATOR SLYA"/>
    <property type="match status" value="1"/>
</dbReference>
<evidence type="ECO:0000313" key="6">
    <source>
        <dbReference type="Proteomes" id="UP001595704"/>
    </source>
</evidence>
<protein>
    <submittedName>
        <fullName evidence="5">MarR family winged helix-turn-helix transcriptional regulator</fullName>
    </submittedName>
</protein>
<keyword evidence="2" id="KW-0238">DNA-binding</keyword>
<dbReference type="SMART" id="SM00347">
    <property type="entry name" value="HTH_MARR"/>
    <property type="match status" value="1"/>
</dbReference>
<reference evidence="6" key="1">
    <citation type="journal article" date="2019" name="Int. J. Syst. Evol. Microbiol.">
        <title>The Global Catalogue of Microorganisms (GCM) 10K type strain sequencing project: providing services to taxonomists for standard genome sequencing and annotation.</title>
        <authorList>
            <consortium name="The Broad Institute Genomics Platform"/>
            <consortium name="The Broad Institute Genome Sequencing Center for Infectious Disease"/>
            <person name="Wu L."/>
            <person name="Ma J."/>
        </authorList>
    </citation>
    <scope>NUCLEOTIDE SEQUENCE [LARGE SCALE GENOMIC DNA]</scope>
    <source>
        <strain evidence="6">KCTC 42282</strain>
    </source>
</reference>
<keyword evidence="1" id="KW-0805">Transcription regulation</keyword>
<evidence type="ECO:0000313" key="5">
    <source>
        <dbReference type="EMBL" id="MFC3636274.1"/>
    </source>
</evidence>